<dbReference type="GO" id="GO:0006107">
    <property type="term" value="P:oxaloacetate metabolic process"/>
    <property type="evidence" value="ECO:0007669"/>
    <property type="project" value="TreeGrafter"/>
</dbReference>
<organism evidence="4 5">
    <name type="scientific">Jaminaea rosea</name>
    <dbReference type="NCBI Taxonomy" id="1569628"/>
    <lineage>
        <taxon>Eukaryota</taxon>
        <taxon>Fungi</taxon>
        <taxon>Dikarya</taxon>
        <taxon>Basidiomycota</taxon>
        <taxon>Ustilaginomycotina</taxon>
        <taxon>Exobasidiomycetes</taxon>
        <taxon>Microstromatales</taxon>
        <taxon>Microstromatales incertae sedis</taxon>
        <taxon>Jaminaea</taxon>
    </lineage>
</organism>
<evidence type="ECO:0000313" key="5">
    <source>
        <dbReference type="Proteomes" id="UP000245884"/>
    </source>
</evidence>
<dbReference type="GeneID" id="37026099"/>
<dbReference type="CDD" id="cd07572">
    <property type="entry name" value="nit"/>
    <property type="match status" value="1"/>
</dbReference>
<evidence type="ECO:0000313" key="4">
    <source>
        <dbReference type="EMBL" id="PWN29679.1"/>
    </source>
</evidence>
<dbReference type="PROSITE" id="PS01227">
    <property type="entry name" value="UPF0012"/>
    <property type="match status" value="1"/>
</dbReference>
<keyword evidence="1 4" id="KW-0378">Hydrolase</keyword>
<keyword evidence="5" id="KW-1185">Reference proteome</keyword>
<feature type="domain" description="CN hydrolase" evidence="3">
    <location>
        <begin position="25"/>
        <end position="334"/>
    </location>
</feature>
<dbReference type="Pfam" id="PF00795">
    <property type="entry name" value="CN_hydrolase"/>
    <property type="match status" value="1"/>
</dbReference>
<evidence type="ECO:0000256" key="1">
    <source>
        <dbReference type="ARBA" id="ARBA00022801"/>
    </source>
</evidence>
<dbReference type="InterPro" id="IPR045254">
    <property type="entry name" value="Nit1/2_C-N_Hydrolase"/>
</dbReference>
<gene>
    <name evidence="4" type="ORF">BDZ90DRAFT_216520</name>
</gene>
<dbReference type="PANTHER" id="PTHR23088">
    <property type="entry name" value="NITRILASE-RELATED"/>
    <property type="match status" value="1"/>
</dbReference>
<dbReference type="GO" id="GO:0050152">
    <property type="term" value="F:omega-amidase activity"/>
    <property type="evidence" value="ECO:0007669"/>
    <property type="project" value="TreeGrafter"/>
</dbReference>
<reference evidence="4 5" key="1">
    <citation type="journal article" date="2018" name="Mol. Biol. Evol.">
        <title>Broad Genomic Sampling Reveals a Smut Pathogenic Ancestry of the Fungal Clade Ustilaginomycotina.</title>
        <authorList>
            <person name="Kijpornyongpan T."/>
            <person name="Mondo S.J."/>
            <person name="Barry K."/>
            <person name="Sandor L."/>
            <person name="Lee J."/>
            <person name="Lipzen A."/>
            <person name="Pangilinan J."/>
            <person name="LaButti K."/>
            <person name="Hainaut M."/>
            <person name="Henrissat B."/>
            <person name="Grigoriev I.V."/>
            <person name="Spatafora J.W."/>
            <person name="Aime M.C."/>
        </authorList>
    </citation>
    <scope>NUCLEOTIDE SEQUENCE [LARGE SCALE GENOMIC DNA]</scope>
    <source>
        <strain evidence="4 5">MCA 5214</strain>
    </source>
</reference>
<accession>A0A316UWL4</accession>
<dbReference type="SUPFAM" id="SSF56317">
    <property type="entry name" value="Carbon-nitrogen hydrolase"/>
    <property type="match status" value="1"/>
</dbReference>
<dbReference type="PROSITE" id="PS50263">
    <property type="entry name" value="CN_HYDROLASE"/>
    <property type="match status" value="1"/>
</dbReference>
<dbReference type="InterPro" id="IPR001110">
    <property type="entry name" value="UPF0012_CS"/>
</dbReference>
<proteinExistence type="predicted"/>
<dbReference type="EMBL" id="KZ819663">
    <property type="protein sequence ID" value="PWN29679.1"/>
    <property type="molecule type" value="Genomic_DNA"/>
</dbReference>
<name>A0A316UWL4_9BASI</name>
<sequence>MASSSSASGRSPSSSRQPQLRLQPTRLALVQLGQTSRDKGFNISHAREAIKRAATQDGGADMVVLPECWNSPYGVHFFNDYAEDFGGLWERIKRSIDRRGSRSRDRDEEGDGQAEEALLQRWGVDGLGGAALEIDTEACKSESIKFMSGIARELGIVLVGGSIPERVAKDGKLFNTATVFDQKGRLISIHRKVHLFDIDIPGKMTFQESVTLTGGDRVTVFECSLGRFGLAICYDMRFPELASIASRMGAGVMIYPGAFNTTTGPRHWELLQRCRAMDNQMYVAACSPARASQEAIEKEKAYPAWGHSTVTDPWAKVVATTEEQETIVRWKLDPKEVMEVRTGIPITRQRKYRGYPPEIKGCAS</sequence>
<evidence type="ECO:0000256" key="2">
    <source>
        <dbReference type="SAM" id="MobiDB-lite"/>
    </source>
</evidence>
<dbReference type="AlphaFoldDB" id="A0A316UWL4"/>
<protein>
    <submittedName>
        <fullName evidence="4">Carbon-nitrogen hydrolase</fullName>
    </submittedName>
</protein>
<dbReference type="Gene3D" id="3.60.110.10">
    <property type="entry name" value="Carbon-nitrogen hydrolase"/>
    <property type="match status" value="1"/>
</dbReference>
<dbReference type="STRING" id="1569628.A0A316UWL4"/>
<dbReference type="RefSeq" id="XP_025364291.1">
    <property type="nucleotide sequence ID" value="XM_025504276.1"/>
</dbReference>
<dbReference type="OrthoDB" id="10250282at2759"/>
<dbReference type="Proteomes" id="UP000245884">
    <property type="component" value="Unassembled WGS sequence"/>
</dbReference>
<dbReference type="InterPro" id="IPR036526">
    <property type="entry name" value="C-N_Hydrolase_sf"/>
</dbReference>
<dbReference type="GO" id="GO:0006528">
    <property type="term" value="P:asparagine metabolic process"/>
    <property type="evidence" value="ECO:0007669"/>
    <property type="project" value="TreeGrafter"/>
</dbReference>
<feature type="region of interest" description="Disordered" evidence="2">
    <location>
        <begin position="1"/>
        <end position="24"/>
    </location>
</feature>
<evidence type="ECO:0000259" key="3">
    <source>
        <dbReference type="PROSITE" id="PS50263"/>
    </source>
</evidence>
<dbReference type="PANTHER" id="PTHR23088:SF30">
    <property type="entry name" value="OMEGA-AMIDASE NIT2"/>
    <property type="match status" value="1"/>
</dbReference>
<dbReference type="GO" id="GO:0005739">
    <property type="term" value="C:mitochondrion"/>
    <property type="evidence" value="ECO:0007669"/>
    <property type="project" value="TreeGrafter"/>
</dbReference>
<dbReference type="InterPro" id="IPR003010">
    <property type="entry name" value="C-N_Hydrolase"/>
</dbReference>
<dbReference type="GO" id="GO:0006541">
    <property type="term" value="P:glutamine metabolic process"/>
    <property type="evidence" value="ECO:0007669"/>
    <property type="project" value="TreeGrafter"/>
</dbReference>